<dbReference type="PANTHER" id="PTHR35901:SF1">
    <property type="entry name" value="EXONUCLEASE VAPC9"/>
    <property type="match status" value="1"/>
</dbReference>
<dbReference type="InterPro" id="IPR002716">
    <property type="entry name" value="PIN_dom"/>
</dbReference>
<dbReference type="CDD" id="cd09873">
    <property type="entry name" value="PIN_Pae0151-like"/>
    <property type="match status" value="1"/>
</dbReference>
<dbReference type="GO" id="GO:0000287">
    <property type="term" value="F:magnesium ion binding"/>
    <property type="evidence" value="ECO:0007669"/>
    <property type="project" value="UniProtKB-UniRule"/>
</dbReference>
<organism evidence="8 9">
    <name type="scientific">Thermofilum adornatum 1505</name>
    <dbReference type="NCBI Taxonomy" id="697581"/>
    <lineage>
        <taxon>Archaea</taxon>
        <taxon>Thermoproteota</taxon>
        <taxon>Thermoprotei</taxon>
        <taxon>Thermofilales</taxon>
        <taxon>Thermofilaceae</taxon>
        <taxon>Thermofilum</taxon>
    </lineage>
</organism>
<evidence type="ECO:0000256" key="2">
    <source>
        <dbReference type="ARBA" id="ARBA00022722"/>
    </source>
</evidence>
<evidence type="ECO:0000256" key="5">
    <source>
        <dbReference type="ARBA" id="ARBA00022842"/>
    </source>
</evidence>
<dbReference type="InterPro" id="IPR022907">
    <property type="entry name" value="VapC_family"/>
</dbReference>
<dbReference type="GO" id="GO:0090729">
    <property type="term" value="F:toxin activity"/>
    <property type="evidence" value="ECO:0007669"/>
    <property type="project" value="UniProtKB-KW"/>
</dbReference>
<evidence type="ECO:0000256" key="3">
    <source>
        <dbReference type="ARBA" id="ARBA00022723"/>
    </source>
</evidence>
<feature type="binding site" evidence="6">
    <location>
        <position position="6"/>
    </location>
    <ligand>
        <name>Mg(2+)</name>
        <dbReference type="ChEBI" id="CHEBI:18420"/>
    </ligand>
</feature>
<sequence length="138" mass="15171">MRVVLDASALAKWFLVEEESREMRLLRDKIIGSEVEAHVPSLVFVELAGLLRYMGGLTPGDVADGVVAAMSIGLVVHDFVEVLSEAVSIAFEKGLTVYDSIYVALAERLDAVLVTYDKVLLREVKRSKKASQLLEAYS</sequence>
<evidence type="ECO:0000259" key="7">
    <source>
        <dbReference type="Pfam" id="PF01850"/>
    </source>
</evidence>
<keyword evidence="2 6" id="KW-0540">Nuclease</keyword>
<evidence type="ECO:0000313" key="8">
    <source>
        <dbReference type="EMBL" id="AJB41867.1"/>
    </source>
</evidence>
<dbReference type="InterPro" id="IPR051619">
    <property type="entry name" value="TypeII_TA_RNase_PINc/VapC"/>
</dbReference>
<dbReference type="HAMAP" id="MF_00265">
    <property type="entry name" value="VapC_Nob1"/>
    <property type="match status" value="1"/>
</dbReference>
<proteinExistence type="inferred from homology"/>
<comment type="function">
    <text evidence="6">Toxic component of a toxin-antitoxin (TA) system. An RNase.</text>
</comment>
<dbReference type="RefSeq" id="WP_052886765.1">
    <property type="nucleotide sequence ID" value="NZ_CP007493.1"/>
</dbReference>
<gene>
    <name evidence="6" type="primary">vapC</name>
    <name evidence="8" type="ORF">TCARB_0815</name>
</gene>
<evidence type="ECO:0000313" key="9">
    <source>
        <dbReference type="Proteomes" id="UP000266720"/>
    </source>
</evidence>
<dbReference type="EC" id="3.1.-.-" evidence="6"/>
<comment type="similarity">
    <text evidence="6">Belongs to the PINc/VapC protein family.</text>
</comment>
<keyword evidence="3 6" id="KW-0479">Metal-binding</keyword>
<dbReference type="Gene3D" id="3.40.50.1010">
    <property type="entry name" value="5'-nuclease"/>
    <property type="match status" value="1"/>
</dbReference>
<dbReference type="PANTHER" id="PTHR35901">
    <property type="entry name" value="RIBONUCLEASE VAPC3"/>
    <property type="match status" value="1"/>
</dbReference>
<dbReference type="Proteomes" id="UP000266720">
    <property type="component" value="Chromosome"/>
</dbReference>
<feature type="binding site" evidence="6">
    <location>
        <position position="99"/>
    </location>
    <ligand>
        <name>Mg(2+)</name>
        <dbReference type="ChEBI" id="CHEBI:18420"/>
    </ligand>
</feature>
<dbReference type="InterPro" id="IPR044153">
    <property type="entry name" value="PIN_Pae0151-like"/>
</dbReference>
<dbReference type="InterPro" id="IPR029060">
    <property type="entry name" value="PIN-like_dom_sf"/>
</dbReference>
<dbReference type="GO" id="GO:0016787">
    <property type="term" value="F:hydrolase activity"/>
    <property type="evidence" value="ECO:0007669"/>
    <property type="project" value="UniProtKB-KW"/>
</dbReference>
<dbReference type="AlphaFoldDB" id="A0A3G1A8P0"/>
<keyword evidence="5 6" id="KW-0460">Magnesium</keyword>
<reference evidence="9" key="1">
    <citation type="book" date="2010" name="EXTREMOPHILES" publisher="0:0-0">
        <title>Complete genome sequences of ten hyperthermophilic archaea reveal their metabolic capabilities and possible ecological roles.</title>
        <editorList>
            <person name="?"/>
        </editorList>
        <authorList>
            <person name="Ravin N.V."/>
            <person name="Mardanov A.V."/>
            <person name="Bonch-Osmolovskaya E.A."/>
            <person name="Skryabin K.G."/>
        </authorList>
    </citation>
    <scope>NUCLEOTIDE SEQUENCE [LARGE SCALE GENOMIC DNA]</scope>
    <source>
        <strain evidence="9">1505</strain>
    </source>
</reference>
<dbReference type="KEGG" id="tcb:TCARB_0815"/>
<comment type="cofactor">
    <cofactor evidence="6">
        <name>Mg(2+)</name>
        <dbReference type="ChEBI" id="CHEBI:18420"/>
    </cofactor>
</comment>
<dbReference type="GO" id="GO:0004540">
    <property type="term" value="F:RNA nuclease activity"/>
    <property type="evidence" value="ECO:0007669"/>
    <property type="project" value="InterPro"/>
</dbReference>
<accession>A0A3G1A8P0</accession>
<name>A0A3G1A8P0_9CREN</name>
<dbReference type="EMBL" id="CP007493">
    <property type="protein sequence ID" value="AJB41867.1"/>
    <property type="molecule type" value="Genomic_DNA"/>
</dbReference>
<keyword evidence="1 6" id="KW-1277">Toxin-antitoxin system</keyword>
<dbReference type="Pfam" id="PF01850">
    <property type="entry name" value="PIN"/>
    <property type="match status" value="1"/>
</dbReference>
<dbReference type="STRING" id="697581.TCARB_0815"/>
<dbReference type="GeneID" id="25406242"/>
<feature type="domain" description="PIN" evidence="7">
    <location>
        <begin position="3"/>
        <end position="122"/>
    </location>
</feature>
<keyword evidence="6" id="KW-0800">Toxin</keyword>
<dbReference type="SUPFAM" id="SSF88723">
    <property type="entry name" value="PIN domain-like"/>
    <property type="match status" value="1"/>
</dbReference>
<evidence type="ECO:0000256" key="6">
    <source>
        <dbReference type="HAMAP-Rule" id="MF_00265"/>
    </source>
</evidence>
<evidence type="ECO:0000256" key="1">
    <source>
        <dbReference type="ARBA" id="ARBA00022649"/>
    </source>
</evidence>
<protein>
    <recommendedName>
        <fullName evidence="6">Ribonuclease VapC</fullName>
        <shortName evidence="6">RNase VapC</shortName>
        <ecNumber evidence="6">3.1.-.-</ecNumber>
    </recommendedName>
    <alternativeName>
        <fullName evidence="6">Putative toxin VapC</fullName>
    </alternativeName>
</protein>
<evidence type="ECO:0000256" key="4">
    <source>
        <dbReference type="ARBA" id="ARBA00022801"/>
    </source>
</evidence>
<keyword evidence="4 6" id="KW-0378">Hydrolase</keyword>